<reference evidence="2 3" key="1">
    <citation type="submission" date="2014-11" db="EMBL/GenBank/DDBJ databases">
        <authorList>
            <person name="Zhu J."/>
            <person name="Qi W."/>
            <person name="Song R."/>
        </authorList>
    </citation>
    <scope>NUCLEOTIDE SEQUENCE [LARGE SCALE GENOMIC DNA]</scope>
</reference>
<dbReference type="STRING" id="1169540.A0A0G4EDS6"/>
<dbReference type="Proteomes" id="UP000041254">
    <property type="component" value="Unassembled WGS sequence"/>
</dbReference>
<dbReference type="Pfam" id="PF00171">
    <property type="entry name" value="Aldedh"/>
    <property type="match status" value="1"/>
</dbReference>
<dbReference type="AlphaFoldDB" id="A0A0G4EDS6"/>
<dbReference type="Gene3D" id="3.40.309.10">
    <property type="entry name" value="Aldehyde Dehydrogenase, Chain A, domain 2"/>
    <property type="match status" value="1"/>
</dbReference>
<dbReference type="PANTHER" id="PTHR11699">
    <property type="entry name" value="ALDEHYDE DEHYDROGENASE-RELATED"/>
    <property type="match status" value="1"/>
</dbReference>
<evidence type="ECO:0000313" key="2">
    <source>
        <dbReference type="EMBL" id="CEL94095.1"/>
    </source>
</evidence>
<dbReference type="GO" id="GO:0016620">
    <property type="term" value="F:oxidoreductase activity, acting on the aldehyde or oxo group of donors, NAD or NADP as acceptor"/>
    <property type="evidence" value="ECO:0007669"/>
    <property type="project" value="InterPro"/>
</dbReference>
<accession>A0A0G4EDS6</accession>
<dbReference type="SUPFAM" id="SSF53720">
    <property type="entry name" value="ALDH-like"/>
    <property type="match status" value="1"/>
</dbReference>
<protein>
    <recommendedName>
        <fullName evidence="1">Aldehyde dehydrogenase domain-containing protein</fullName>
    </recommendedName>
</protein>
<dbReference type="OrthoDB" id="40137at2759"/>
<dbReference type="OMA" id="SFNCNAA"/>
<evidence type="ECO:0000259" key="1">
    <source>
        <dbReference type="Pfam" id="PF00171"/>
    </source>
</evidence>
<dbReference type="InterPro" id="IPR016162">
    <property type="entry name" value="Ald_DH_N"/>
</dbReference>
<keyword evidence="3" id="KW-1185">Reference proteome</keyword>
<dbReference type="InterPro" id="IPR015590">
    <property type="entry name" value="Aldehyde_DH_dom"/>
</dbReference>
<dbReference type="Gene3D" id="3.40.605.10">
    <property type="entry name" value="Aldehyde Dehydrogenase, Chain A, domain 1"/>
    <property type="match status" value="1"/>
</dbReference>
<dbReference type="InParanoid" id="A0A0G4EDS6"/>
<proteinExistence type="predicted"/>
<dbReference type="PhylomeDB" id="A0A0G4EDS6"/>
<feature type="domain" description="Aldehyde dehydrogenase" evidence="1">
    <location>
        <begin position="213"/>
        <end position="535"/>
    </location>
</feature>
<evidence type="ECO:0000313" key="3">
    <source>
        <dbReference type="Proteomes" id="UP000041254"/>
    </source>
</evidence>
<dbReference type="VEuPathDB" id="CryptoDB:Vbra_11458"/>
<dbReference type="EMBL" id="CDMY01000206">
    <property type="protein sequence ID" value="CEL94095.1"/>
    <property type="molecule type" value="Genomic_DNA"/>
</dbReference>
<gene>
    <name evidence="2" type="ORF">Vbra_11458</name>
</gene>
<sequence length="637" mass="70293">MCDCVKIDVAEISASASLPEDLEASTASYGSLRSSSLGGFESVVGEEGEDEQCAVNMAASAVDDAVQRVAQHKEEWASLSIEERTRLLEESLACLVKAFDTMTEIGCAIRGVDMKDPADANYVGMTWVGAMNFASFFSDMLRALRRTSKERHHPDPISTKSTPRGFTSIQVAPNDLLSTVLFGFSSIENYISPGKKVRQHEPYGLSKSGETPPSGVVAVLGTGNMEYASDIMTALYMRNKVVVYKPNPTFDPSLAVFEDTLRPFIDRGFVSIVTGGADEGKQLVDHPMVDEVFMTGGAATYYRIMWGSPAPPLLPKDPARAPVPPFRKQFVAELGGVNPWIVAPGKWSWVDLKLHASHLGYVMLFNGGHICARPQVIITCRNWPQRAQFLRLLREVLESTPLAPSWYPNYQQKLQRFVQQLEREGKSADEFTISSKSRLTKKDSGRPPHLLAVDISPTSFMMQEEAFFNISAEVALDTPDDLQAFLPEATKFANEKLMGNLSCTVIAKARTPEDTRVIDESIDDLNYGVIGLNSYSLNTILFPQSRWGSGKGGTPFNIQSGCGSFGNLYLYDDVEKSVIKSPFLNLLCLAEMLPFTSTSHLKTYRRISYAMARRNNTSVVGTIWELIRISVAMLFGI</sequence>
<name>A0A0G4EDS6_VITBC</name>
<organism evidence="2 3">
    <name type="scientific">Vitrella brassicaformis (strain CCMP3155)</name>
    <dbReference type="NCBI Taxonomy" id="1169540"/>
    <lineage>
        <taxon>Eukaryota</taxon>
        <taxon>Sar</taxon>
        <taxon>Alveolata</taxon>
        <taxon>Colpodellida</taxon>
        <taxon>Vitrellaceae</taxon>
        <taxon>Vitrella</taxon>
    </lineage>
</organism>
<dbReference type="InterPro" id="IPR016163">
    <property type="entry name" value="Ald_DH_C"/>
</dbReference>
<dbReference type="InterPro" id="IPR016161">
    <property type="entry name" value="Ald_DH/histidinol_DH"/>
</dbReference>